<comment type="similarity">
    <text evidence="1 5">Belongs to the PP2C family.</text>
</comment>
<dbReference type="GO" id="GO:0046872">
    <property type="term" value="F:metal ion binding"/>
    <property type="evidence" value="ECO:0007669"/>
    <property type="project" value="UniProtKB-KW"/>
</dbReference>
<keyword evidence="2" id="KW-0479">Metal-binding</keyword>
<dbReference type="FunCoup" id="A0A067MI26">
    <property type="interactions" value="50"/>
</dbReference>
<evidence type="ECO:0000256" key="1">
    <source>
        <dbReference type="ARBA" id="ARBA00006702"/>
    </source>
</evidence>
<evidence type="ECO:0000256" key="3">
    <source>
        <dbReference type="ARBA" id="ARBA00022801"/>
    </source>
</evidence>
<evidence type="ECO:0000256" key="2">
    <source>
        <dbReference type="ARBA" id="ARBA00022723"/>
    </source>
</evidence>
<dbReference type="OrthoDB" id="10264738at2759"/>
<dbReference type="Pfam" id="PF00481">
    <property type="entry name" value="PP2C"/>
    <property type="match status" value="2"/>
</dbReference>
<dbReference type="STRING" id="930990.A0A067MI26"/>
<dbReference type="Proteomes" id="UP000027195">
    <property type="component" value="Unassembled WGS sequence"/>
</dbReference>
<dbReference type="InParanoid" id="A0A067MI26"/>
<keyword evidence="9" id="KW-1185">Reference proteome</keyword>
<dbReference type="PANTHER" id="PTHR13832:SF837">
    <property type="entry name" value="PROTEIN PHOSPHATASE 2C-LIKE DOMAIN-CONTAINING PROTEIN 1"/>
    <property type="match status" value="1"/>
</dbReference>
<gene>
    <name evidence="8" type="ORF">BOTBODRAFT_31871</name>
</gene>
<protein>
    <recommendedName>
        <fullName evidence="7">PPM-type phosphatase domain-containing protein</fullName>
    </recommendedName>
</protein>
<keyword evidence="3 5" id="KW-0378">Hydrolase</keyword>
<sequence>MDRNAVSSPPRAKADGETNPTFTASPDARSKDITTAGDRNTGVLNQHSSQRGAYTVGIHEDKGSRRTMEDAFSFIVDFAGVKGQGYFAIFDGHAGKHAAEWCGQHFHEELIRQLKAPDNHKKTVPEVLNKTFGAVDDKLGQIAANGLTNSGCTAVTSFLRIEEREEEDDSSSSPSAASGGPKTLTETGEKLAPVGGKEEPSKREKIKAIFKHSPESPTSSPRNSHTVTRRVLYTANVGDARAVLCSAGEAIRLTHDHKGSDKGEVKRIKEAGGFVLNNRVNGVLAVTRSLGDSAMKEFVVGTPYTTTVELTDSDEFLILACDGLWDVLKDQEAVDLVRRETDAQKASEILVKHALDNYSQDNVTVLVVRFHSDAGSA</sequence>
<feature type="region of interest" description="Disordered" evidence="6">
    <location>
        <begin position="162"/>
        <end position="204"/>
    </location>
</feature>
<dbReference type="PANTHER" id="PTHR13832">
    <property type="entry name" value="PROTEIN PHOSPHATASE 2C"/>
    <property type="match status" value="1"/>
</dbReference>
<dbReference type="AlphaFoldDB" id="A0A067MI26"/>
<evidence type="ECO:0000313" key="8">
    <source>
        <dbReference type="EMBL" id="KDQ15204.1"/>
    </source>
</evidence>
<dbReference type="Gene3D" id="3.60.40.10">
    <property type="entry name" value="PPM-type phosphatase domain"/>
    <property type="match status" value="1"/>
</dbReference>
<dbReference type="CDD" id="cd00143">
    <property type="entry name" value="PP2Cc"/>
    <property type="match status" value="1"/>
</dbReference>
<dbReference type="PROSITE" id="PS51746">
    <property type="entry name" value="PPM_2"/>
    <property type="match status" value="1"/>
</dbReference>
<dbReference type="EMBL" id="KL198033">
    <property type="protein sequence ID" value="KDQ15204.1"/>
    <property type="molecule type" value="Genomic_DNA"/>
</dbReference>
<dbReference type="PROSITE" id="PS01032">
    <property type="entry name" value="PPM_1"/>
    <property type="match status" value="1"/>
</dbReference>
<evidence type="ECO:0000256" key="6">
    <source>
        <dbReference type="SAM" id="MobiDB-lite"/>
    </source>
</evidence>
<organism evidence="8 9">
    <name type="scientific">Botryobasidium botryosum (strain FD-172 SS1)</name>
    <dbReference type="NCBI Taxonomy" id="930990"/>
    <lineage>
        <taxon>Eukaryota</taxon>
        <taxon>Fungi</taxon>
        <taxon>Dikarya</taxon>
        <taxon>Basidiomycota</taxon>
        <taxon>Agaricomycotina</taxon>
        <taxon>Agaricomycetes</taxon>
        <taxon>Cantharellales</taxon>
        <taxon>Botryobasidiaceae</taxon>
        <taxon>Botryobasidium</taxon>
    </lineage>
</organism>
<feature type="region of interest" description="Disordered" evidence="6">
    <location>
        <begin position="1"/>
        <end position="50"/>
    </location>
</feature>
<dbReference type="InterPro" id="IPR001932">
    <property type="entry name" value="PPM-type_phosphatase-like_dom"/>
</dbReference>
<accession>A0A067MI26</accession>
<feature type="domain" description="PPM-type phosphatase" evidence="7">
    <location>
        <begin position="55"/>
        <end position="370"/>
    </location>
</feature>
<keyword evidence="4 5" id="KW-0904">Protein phosphatase</keyword>
<feature type="compositionally biased region" description="Low complexity" evidence="6">
    <location>
        <begin position="171"/>
        <end position="181"/>
    </location>
</feature>
<evidence type="ECO:0000256" key="5">
    <source>
        <dbReference type="RuleBase" id="RU003465"/>
    </source>
</evidence>
<proteinExistence type="inferred from homology"/>
<name>A0A067MI26_BOTB1</name>
<dbReference type="InterPro" id="IPR036457">
    <property type="entry name" value="PPM-type-like_dom_sf"/>
</dbReference>
<evidence type="ECO:0000313" key="9">
    <source>
        <dbReference type="Proteomes" id="UP000027195"/>
    </source>
</evidence>
<dbReference type="GO" id="GO:0004722">
    <property type="term" value="F:protein serine/threonine phosphatase activity"/>
    <property type="evidence" value="ECO:0007669"/>
    <property type="project" value="InterPro"/>
</dbReference>
<dbReference type="SMART" id="SM00332">
    <property type="entry name" value="PP2Cc"/>
    <property type="match status" value="1"/>
</dbReference>
<evidence type="ECO:0000259" key="7">
    <source>
        <dbReference type="PROSITE" id="PS51746"/>
    </source>
</evidence>
<dbReference type="HOGENOM" id="CLU_013173_1_1_1"/>
<dbReference type="SUPFAM" id="SSF81606">
    <property type="entry name" value="PP2C-like"/>
    <property type="match status" value="1"/>
</dbReference>
<evidence type="ECO:0000256" key="4">
    <source>
        <dbReference type="ARBA" id="ARBA00022912"/>
    </source>
</evidence>
<dbReference type="InterPro" id="IPR000222">
    <property type="entry name" value="PP2C_BS"/>
</dbReference>
<dbReference type="InterPro" id="IPR015655">
    <property type="entry name" value="PP2C"/>
</dbReference>
<reference evidence="9" key="1">
    <citation type="journal article" date="2014" name="Proc. Natl. Acad. Sci. U.S.A.">
        <title>Extensive sampling of basidiomycete genomes demonstrates inadequacy of the white-rot/brown-rot paradigm for wood decay fungi.</title>
        <authorList>
            <person name="Riley R."/>
            <person name="Salamov A.A."/>
            <person name="Brown D.W."/>
            <person name="Nagy L.G."/>
            <person name="Floudas D."/>
            <person name="Held B.W."/>
            <person name="Levasseur A."/>
            <person name="Lombard V."/>
            <person name="Morin E."/>
            <person name="Otillar R."/>
            <person name="Lindquist E.A."/>
            <person name="Sun H."/>
            <person name="LaButti K.M."/>
            <person name="Schmutz J."/>
            <person name="Jabbour D."/>
            <person name="Luo H."/>
            <person name="Baker S.E."/>
            <person name="Pisabarro A.G."/>
            <person name="Walton J.D."/>
            <person name="Blanchette R.A."/>
            <person name="Henrissat B."/>
            <person name="Martin F."/>
            <person name="Cullen D."/>
            <person name="Hibbett D.S."/>
            <person name="Grigoriev I.V."/>
        </authorList>
    </citation>
    <scope>NUCLEOTIDE SEQUENCE [LARGE SCALE GENOMIC DNA]</scope>
    <source>
        <strain evidence="9">FD-172 SS1</strain>
    </source>
</reference>